<gene>
    <name evidence="2" type="ORF">Tci_010599</name>
    <name evidence="3" type="ORF">Tci_032021</name>
</gene>
<feature type="region of interest" description="Disordered" evidence="1">
    <location>
        <begin position="132"/>
        <end position="164"/>
    </location>
</feature>
<protein>
    <submittedName>
        <fullName evidence="2">Uncharacterized protein</fullName>
    </submittedName>
</protein>
<dbReference type="AlphaFoldDB" id="A0A6L2JNG1"/>
<dbReference type="EMBL" id="BKCJ010004272">
    <property type="protein sequence ID" value="GEU60043.1"/>
    <property type="molecule type" value="Genomic_DNA"/>
</dbReference>
<evidence type="ECO:0000256" key="1">
    <source>
        <dbReference type="SAM" id="MobiDB-lite"/>
    </source>
</evidence>
<proteinExistence type="predicted"/>
<organism evidence="2">
    <name type="scientific">Tanacetum cinerariifolium</name>
    <name type="common">Dalmatian daisy</name>
    <name type="synonym">Chrysanthemum cinerariifolium</name>
    <dbReference type="NCBI Taxonomy" id="118510"/>
    <lineage>
        <taxon>Eukaryota</taxon>
        <taxon>Viridiplantae</taxon>
        <taxon>Streptophyta</taxon>
        <taxon>Embryophyta</taxon>
        <taxon>Tracheophyta</taxon>
        <taxon>Spermatophyta</taxon>
        <taxon>Magnoliopsida</taxon>
        <taxon>eudicotyledons</taxon>
        <taxon>Gunneridae</taxon>
        <taxon>Pentapetalae</taxon>
        <taxon>asterids</taxon>
        <taxon>campanulids</taxon>
        <taxon>Asterales</taxon>
        <taxon>Asteraceae</taxon>
        <taxon>Asteroideae</taxon>
        <taxon>Anthemideae</taxon>
        <taxon>Anthemidinae</taxon>
        <taxon>Tanacetum</taxon>
    </lineage>
</organism>
<comment type="caution">
    <text evidence="2">The sequence shown here is derived from an EMBL/GenBank/DDBJ whole genome shotgun (WGS) entry which is preliminary data.</text>
</comment>
<feature type="compositionally biased region" description="Basic and acidic residues" evidence="1">
    <location>
        <begin position="132"/>
        <end position="141"/>
    </location>
</feature>
<dbReference type="EMBL" id="BKCJ010001074">
    <property type="protein sequence ID" value="GEU38621.1"/>
    <property type="molecule type" value="Genomic_DNA"/>
</dbReference>
<accession>A0A6L2JNG1</accession>
<sequence>MQKKDTIRVSLAALDDPVVAAGNIKDVNVGQTPTNPTIDLKSGNSYANLFTGVSSRKSVNFRTLFTHRGGNKKKDTEPTIKVSNSNPFDVLNLVENDVDLGTNGGTSNLASKKANSSGSLFWNVDSSDEGKPLTKVDSLDDHDSEDEVASESYGNGDCDYDPYDDDMYEAPDIHDKIQDICDNLDIKVHGHKKK</sequence>
<reference evidence="2" key="1">
    <citation type="journal article" date="2019" name="Sci. Rep.">
        <title>Draft genome of Tanacetum cinerariifolium, the natural source of mosquito coil.</title>
        <authorList>
            <person name="Yamashiro T."/>
            <person name="Shiraishi A."/>
            <person name="Satake H."/>
            <person name="Nakayama K."/>
        </authorList>
    </citation>
    <scope>NUCLEOTIDE SEQUENCE</scope>
</reference>
<evidence type="ECO:0000313" key="3">
    <source>
        <dbReference type="EMBL" id="GEU60043.1"/>
    </source>
</evidence>
<name>A0A6L2JNG1_TANCI</name>
<evidence type="ECO:0000313" key="2">
    <source>
        <dbReference type="EMBL" id="GEU38621.1"/>
    </source>
</evidence>